<comment type="caution">
    <text evidence="4">The sequence shown here is derived from an EMBL/GenBank/DDBJ whole genome shotgun (WGS) entry which is preliminary data.</text>
</comment>
<evidence type="ECO:0000313" key="4">
    <source>
        <dbReference type="EMBL" id="HER95486.1"/>
    </source>
</evidence>
<keyword evidence="1" id="KW-0732">Signal</keyword>
<evidence type="ECO:0000259" key="2">
    <source>
        <dbReference type="Pfam" id="PF13860"/>
    </source>
</evidence>
<dbReference type="InterPro" id="IPR026444">
    <property type="entry name" value="Secre_tail"/>
</dbReference>
<accession>A0A7V2AZF2</accession>
<dbReference type="NCBIfam" id="TIGR04183">
    <property type="entry name" value="Por_Secre_tail"/>
    <property type="match status" value="1"/>
</dbReference>
<dbReference type="AlphaFoldDB" id="A0A7V2AZF2"/>
<proteinExistence type="predicted"/>
<feature type="domain" description="DUF5666" evidence="3">
    <location>
        <begin position="179"/>
        <end position="241"/>
    </location>
</feature>
<reference evidence="4" key="1">
    <citation type="journal article" date="2020" name="mSystems">
        <title>Genome- and Community-Level Interaction Insights into Carbon Utilization and Element Cycling Functions of Hydrothermarchaeota in Hydrothermal Sediment.</title>
        <authorList>
            <person name="Zhou Z."/>
            <person name="Liu Y."/>
            <person name="Xu W."/>
            <person name="Pan J."/>
            <person name="Luo Z.H."/>
            <person name="Li M."/>
        </authorList>
    </citation>
    <scope>NUCLEOTIDE SEQUENCE [LARGE SCALE GENOMIC DNA]</scope>
    <source>
        <strain evidence="4">SpSt-143</strain>
    </source>
</reference>
<feature type="domain" description="DUF5666" evidence="3">
    <location>
        <begin position="485"/>
        <end position="548"/>
    </location>
</feature>
<dbReference type="Gene3D" id="2.60.40.4070">
    <property type="match status" value="1"/>
</dbReference>
<name>A0A7V2AZF2_RHOMR</name>
<feature type="domain" description="DUF5666" evidence="3">
    <location>
        <begin position="409"/>
        <end position="471"/>
    </location>
</feature>
<gene>
    <name evidence="4" type="ORF">ENO59_03065</name>
</gene>
<organism evidence="4">
    <name type="scientific">Rhodothermus marinus</name>
    <name type="common">Rhodothermus obamensis</name>
    <dbReference type="NCBI Taxonomy" id="29549"/>
    <lineage>
        <taxon>Bacteria</taxon>
        <taxon>Pseudomonadati</taxon>
        <taxon>Rhodothermota</taxon>
        <taxon>Rhodothermia</taxon>
        <taxon>Rhodothermales</taxon>
        <taxon>Rhodothermaceae</taxon>
        <taxon>Rhodothermus</taxon>
    </lineage>
</organism>
<dbReference type="InterPro" id="IPR025965">
    <property type="entry name" value="FlgD/Vpr_Ig-like"/>
</dbReference>
<dbReference type="Pfam" id="PF18914">
    <property type="entry name" value="DUF5666"/>
    <property type="match status" value="8"/>
</dbReference>
<dbReference type="EMBL" id="DSGB01000003">
    <property type="protein sequence ID" value="HER95486.1"/>
    <property type="molecule type" value="Genomic_DNA"/>
</dbReference>
<feature type="domain" description="DUF5666" evidence="3">
    <location>
        <begin position="557"/>
        <end position="609"/>
    </location>
</feature>
<feature type="signal peptide" evidence="1">
    <location>
        <begin position="1"/>
        <end position="23"/>
    </location>
</feature>
<feature type="domain" description="DUF5666" evidence="3">
    <location>
        <begin position="32"/>
        <end position="95"/>
    </location>
</feature>
<evidence type="ECO:0000259" key="3">
    <source>
        <dbReference type="Pfam" id="PF18914"/>
    </source>
</evidence>
<feature type="domain" description="DUF5666" evidence="3">
    <location>
        <begin position="258"/>
        <end position="322"/>
    </location>
</feature>
<feature type="domain" description="DUF5666" evidence="3">
    <location>
        <begin position="109"/>
        <end position="162"/>
    </location>
</feature>
<sequence length="739" mass="79801">MVRIATMLGLAALLSLPLLPARADDRPGVTLEGTIEATAQAQLTLHGVTFHVTALTRILNTVAQPIPFSQLAVGQRVEVEGMLAADGRFYAHSIKQITPEDRPDRVQARGRITALSADSLTVHGFTFRLTAETEVEGTLAVGLYAEVEGEVREGQFVALQVEGSAGDQDADRFPTIELKGPILALQDSVLVVQGLRIWVTAATRIHADDQLLTLADLVVGMLVEVEAHLSRDGQLTAIEIEVASEDRITVSRREIELKGFIQALSDSTLTVGGLTFWVTPLTQIYDDEDQPLSFAALEVGQFVEVKGYFDLRQRLLLALEIEVETLGEHMFEFAGPIEAVGTDSLVVAGLTFWVSSTTTIEDAWGRSLMLSDLQVGMLVKVKAERQRDGTWLALKIKVLKAFHPVVDVRGPIEALTDSTLTVSGLVFHARPGVFVIDAQGQQVHLSDLQLGMVVKVRGVAHPDGTYWAMRIHVLTDENDQEVEIEGTIEAIGTDSLVVAGVPVFVDANTQILTEDGMTITFGELQTGQIVEVKATMHTGLGLVAQQIKIESLVAATGRADTLRADAVVVGSVTFAITSQTVVVDAQQQPIAWADVQAGQQVIVYGRRSASVAKTGNGIHSTTYTADYVTVLDAAAITTTASERLPADAALDPAYPNPFTQRTTLRFTLGGTAPQPVTLEIYNLLGQRVRTLVHTTLPPGVHEVIWNATDEAGRPVASGMYLYRLQVGRQALTRTLTLVR</sequence>
<dbReference type="Pfam" id="PF13860">
    <property type="entry name" value="FlgD_ig"/>
    <property type="match status" value="1"/>
</dbReference>
<dbReference type="InterPro" id="IPR043724">
    <property type="entry name" value="DUF5666"/>
</dbReference>
<evidence type="ECO:0000256" key="1">
    <source>
        <dbReference type="SAM" id="SignalP"/>
    </source>
</evidence>
<protein>
    <submittedName>
        <fullName evidence="4">T9SS type A sorting domain-containing protein</fullName>
    </submittedName>
</protein>
<feature type="domain" description="DUF5666" evidence="3">
    <location>
        <begin position="335"/>
        <end position="397"/>
    </location>
</feature>
<feature type="domain" description="FlgD/Vpr Ig-like" evidence="2">
    <location>
        <begin position="660"/>
        <end position="724"/>
    </location>
</feature>
<feature type="chain" id="PRO_5031069522" evidence="1">
    <location>
        <begin position="24"/>
        <end position="739"/>
    </location>
</feature>